<dbReference type="EC" id="4.3.2.10" evidence="10"/>
<feature type="active site" evidence="10 11">
    <location>
        <position position="171"/>
    </location>
</feature>
<proteinExistence type="inferred from homology"/>
<evidence type="ECO:0000256" key="1">
    <source>
        <dbReference type="ARBA" id="ARBA00005091"/>
    </source>
</evidence>
<evidence type="ECO:0000256" key="2">
    <source>
        <dbReference type="ARBA" id="ARBA00011152"/>
    </source>
</evidence>
<evidence type="ECO:0000256" key="5">
    <source>
        <dbReference type="ARBA" id="ARBA00022962"/>
    </source>
</evidence>
<dbReference type="PROSITE" id="PS51273">
    <property type="entry name" value="GATASE_TYPE_1"/>
    <property type="match status" value="1"/>
</dbReference>
<comment type="subcellular location">
    <subcellularLocation>
        <location evidence="10">Cytoplasm</location>
    </subcellularLocation>
</comment>
<dbReference type="GO" id="GO:0000105">
    <property type="term" value="P:L-histidine biosynthetic process"/>
    <property type="evidence" value="ECO:0007669"/>
    <property type="project" value="UniProtKB-UniRule"/>
</dbReference>
<dbReference type="PANTHER" id="PTHR42701">
    <property type="entry name" value="IMIDAZOLE GLYCEROL PHOSPHATE SYNTHASE SUBUNIT HISH"/>
    <property type="match status" value="1"/>
</dbReference>
<dbReference type="Gene3D" id="3.40.50.880">
    <property type="match status" value="1"/>
</dbReference>
<evidence type="ECO:0000256" key="8">
    <source>
        <dbReference type="ARBA" id="ARBA00047838"/>
    </source>
</evidence>
<comment type="subunit">
    <text evidence="2 10">Heterodimer of HisH and HisF.</text>
</comment>
<dbReference type="Proteomes" id="UP000009885">
    <property type="component" value="Unassembled WGS sequence"/>
</dbReference>
<organism evidence="13 14">
    <name type="scientific">Staphylococcus massiliensis S46</name>
    <dbReference type="NCBI Taxonomy" id="1229783"/>
    <lineage>
        <taxon>Bacteria</taxon>
        <taxon>Bacillati</taxon>
        <taxon>Bacillota</taxon>
        <taxon>Bacilli</taxon>
        <taxon>Bacillales</taxon>
        <taxon>Staphylococcaceae</taxon>
        <taxon>Staphylococcus</taxon>
    </lineage>
</organism>
<dbReference type="PANTHER" id="PTHR42701:SF1">
    <property type="entry name" value="IMIDAZOLE GLYCEROL PHOSPHATE SYNTHASE SUBUNIT HISH"/>
    <property type="match status" value="1"/>
</dbReference>
<keyword evidence="6 10" id="KW-0368">Histidine biosynthesis</keyword>
<dbReference type="InterPro" id="IPR010139">
    <property type="entry name" value="Imidazole-glycPsynth_HisH"/>
</dbReference>
<feature type="active site" evidence="10 11">
    <location>
        <position position="169"/>
    </location>
</feature>
<evidence type="ECO:0000256" key="3">
    <source>
        <dbReference type="ARBA" id="ARBA00022605"/>
    </source>
</evidence>
<keyword evidence="4 10" id="KW-0378">Hydrolase</keyword>
<evidence type="ECO:0000256" key="10">
    <source>
        <dbReference type="HAMAP-Rule" id="MF_00278"/>
    </source>
</evidence>
<dbReference type="HAMAP" id="MF_00278">
    <property type="entry name" value="HisH"/>
    <property type="match status" value="1"/>
</dbReference>
<comment type="function">
    <text evidence="10">IGPS catalyzes the conversion of PRFAR and glutamine to IGP, AICAR and glutamate. The HisH subunit catalyzes the hydrolysis of glutamine to glutamate and ammonia as part of the synthesis of IGP and AICAR. The resulting ammonia molecule is channeled to the active site of HisF.</text>
</comment>
<dbReference type="InterPro" id="IPR029062">
    <property type="entry name" value="Class_I_gatase-like"/>
</dbReference>
<dbReference type="RefSeq" id="WP_009381808.1">
    <property type="nucleotide sequence ID" value="NZ_AMSQ01000001.1"/>
</dbReference>
<comment type="caution">
    <text evidence="13">The sequence shown here is derived from an EMBL/GenBank/DDBJ whole genome shotgun (WGS) entry which is preliminary data.</text>
</comment>
<dbReference type="GO" id="GO:0004359">
    <property type="term" value="F:glutaminase activity"/>
    <property type="evidence" value="ECO:0007669"/>
    <property type="project" value="UniProtKB-EC"/>
</dbReference>
<dbReference type="EC" id="3.5.1.2" evidence="10"/>
<dbReference type="Pfam" id="PF00117">
    <property type="entry name" value="GATase"/>
    <property type="match status" value="1"/>
</dbReference>
<evidence type="ECO:0000256" key="9">
    <source>
        <dbReference type="ARBA" id="ARBA00049534"/>
    </source>
</evidence>
<dbReference type="OrthoDB" id="9807137at2"/>
<evidence type="ECO:0000256" key="7">
    <source>
        <dbReference type="ARBA" id="ARBA00023239"/>
    </source>
</evidence>
<dbReference type="UniPathway" id="UPA00031">
    <property type="reaction ID" value="UER00010"/>
</dbReference>
<keyword evidence="7 10" id="KW-0456">Lyase</keyword>
<feature type="domain" description="Glutamine amidotransferase" evidence="12">
    <location>
        <begin position="4"/>
        <end position="176"/>
    </location>
</feature>
<reference evidence="13 14" key="1">
    <citation type="journal article" date="2013" name="Genome Announc.">
        <title>Genome Sequence of Staphylococcus massiliensis Strain S46, Isolated from the Surface of Healthy Human Skin.</title>
        <authorList>
            <person name="Srivastav R."/>
            <person name="Singh A."/>
            <person name="Jangir P.K."/>
            <person name="Kumari C."/>
            <person name="Muduli S."/>
            <person name="Sharma R."/>
        </authorList>
    </citation>
    <scope>NUCLEOTIDE SEQUENCE [LARGE SCALE GENOMIC DNA]</scope>
    <source>
        <strain evidence="13 14">S46</strain>
    </source>
</reference>
<comment type="catalytic activity">
    <reaction evidence="8 10">
        <text>5-[(5-phospho-1-deoxy-D-ribulos-1-ylimino)methylamino]-1-(5-phospho-beta-D-ribosyl)imidazole-4-carboxamide + L-glutamine = D-erythro-1-(imidazol-4-yl)glycerol 3-phosphate + 5-amino-1-(5-phospho-beta-D-ribosyl)imidazole-4-carboxamide + L-glutamate + H(+)</text>
        <dbReference type="Rhea" id="RHEA:24793"/>
        <dbReference type="ChEBI" id="CHEBI:15378"/>
        <dbReference type="ChEBI" id="CHEBI:29985"/>
        <dbReference type="ChEBI" id="CHEBI:58278"/>
        <dbReference type="ChEBI" id="CHEBI:58359"/>
        <dbReference type="ChEBI" id="CHEBI:58475"/>
        <dbReference type="ChEBI" id="CHEBI:58525"/>
        <dbReference type="EC" id="4.3.2.10"/>
    </reaction>
</comment>
<dbReference type="NCBIfam" id="TIGR01855">
    <property type="entry name" value="IMP_synth_hisH"/>
    <property type="match status" value="1"/>
</dbReference>
<gene>
    <name evidence="10 13" type="primary">hisH</name>
    <name evidence="13" type="ORF">C273_00860</name>
</gene>
<comment type="catalytic activity">
    <reaction evidence="9 10">
        <text>L-glutamine + H2O = L-glutamate + NH4(+)</text>
        <dbReference type="Rhea" id="RHEA:15889"/>
        <dbReference type="ChEBI" id="CHEBI:15377"/>
        <dbReference type="ChEBI" id="CHEBI:28938"/>
        <dbReference type="ChEBI" id="CHEBI:29985"/>
        <dbReference type="ChEBI" id="CHEBI:58359"/>
        <dbReference type="EC" id="3.5.1.2"/>
    </reaction>
</comment>
<keyword evidence="10" id="KW-0963">Cytoplasm</keyword>
<dbReference type="STRING" id="1229783.C273_00860"/>
<accession>K9B6R8</accession>
<evidence type="ECO:0000313" key="14">
    <source>
        <dbReference type="Proteomes" id="UP000009885"/>
    </source>
</evidence>
<dbReference type="PIRSF" id="PIRSF000495">
    <property type="entry name" value="Amidotransf_hisH"/>
    <property type="match status" value="1"/>
</dbReference>
<dbReference type="PATRIC" id="fig|1229783.3.peg.175"/>
<dbReference type="GO" id="GO:0016829">
    <property type="term" value="F:lyase activity"/>
    <property type="evidence" value="ECO:0007669"/>
    <property type="project" value="UniProtKB-KW"/>
</dbReference>
<evidence type="ECO:0000256" key="11">
    <source>
        <dbReference type="PIRSR" id="PIRSR000495-1"/>
    </source>
</evidence>
<dbReference type="GO" id="GO:0000107">
    <property type="term" value="F:imidazoleglycerol-phosphate synthase activity"/>
    <property type="evidence" value="ECO:0007669"/>
    <property type="project" value="UniProtKB-UniRule"/>
</dbReference>
<dbReference type="CDD" id="cd01748">
    <property type="entry name" value="GATase1_IGP_Synthase"/>
    <property type="match status" value="1"/>
</dbReference>
<dbReference type="InterPro" id="IPR017926">
    <property type="entry name" value="GATASE"/>
</dbReference>
<evidence type="ECO:0000256" key="6">
    <source>
        <dbReference type="ARBA" id="ARBA00023102"/>
    </source>
</evidence>
<dbReference type="GO" id="GO:0005737">
    <property type="term" value="C:cytoplasm"/>
    <property type="evidence" value="ECO:0007669"/>
    <property type="project" value="UniProtKB-SubCell"/>
</dbReference>
<keyword evidence="3 10" id="KW-0028">Amino-acid biosynthesis</keyword>
<sequence length="198" mass="21774">MIAIIDYGVGNIQNVERAIRHLGYKTMLTHQEAEILEADCIVLPGVGHFKAAMTALEACNLVSILKGIQSKPIIGICLGMQLLYEFSEEGHVDGLGLIPGQVKHIQTLLPVPHLGWNELHSDHPNLKGDVYFIHSYQAEMNAYTVAYADYETEIPAVVQHRNAIGIQFHPEKSGEVGLNILETALKGGFVDDRNLASH</sequence>
<keyword evidence="5 10" id="KW-0315">Glutamine amidotransferase</keyword>
<dbReference type="SUPFAM" id="SSF52317">
    <property type="entry name" value="Class I glutamine amidotransferase-like"/>
    <property type="match status" value="1"/>
</dbReference>
<name>K9B6R8_9STAP</name>
<dbReference type="EMBL" id="AMSQ01000001">
    <property type="protein sequence ID" value="EKU50527.1"/>
    <property type="molecule type" value="Genomic_DNA"/>
</dbReference>
<evidence type="ECO:0000259" key="12">
    <source>
        <dbReference type="Pfam" id="PF00117"/>
    </source>
</evidence>
<evidence type="ECO:0000313" key="13">
    <source>
        <dbReference type="EMBL" id="EKU50527.1"/>
    </source>
</evidence>
<evidence type="ECO:0000256" key="4">
    <source>
        <dbReference type="ARBA" id="ARBA00022801"/>
    </source>
</evidence>
<dbReference type="AlphaFoldDB" id="K9B6R8"/>
<dbReference type="eggNOG" id="COG0118">
    <property type="taxonomic scope" value="Bacteria"/>
</dbReference>
<comment type="pathway">
    <text evidence="1 10">Amino-acid biosynthesis; L-histidine biosynthesis; L-histidine from 5-phospho-alpha-D-ribose 1-diphosphate: step 5/9.</text>
</comment>
<protein>
    <recommendedName>
        <fullName evidence="10">Imidazole glycerol phosphate synthase subunit HisH</fullName>
        <ecNumber evidence="10">4.3.2.10</ecNumber>
    </recommendedName>
    <alternativeName>
        <fullName evidence="10">IGP synthase glutaminase subunit</fullName>
        <ecNumber evidence="10">3.5.1.2</ecNumber>
    </alternativeName>
    <alternativeName>
        <fullName evidence="10">IGP synthase subunit HisH</fullName>
    </alternativeName>
    <alternativeName>
        <fullName evidence="10">ImGP synthase subunit HisH</fullName>
        <shortName evidence="10">IGPS subunit HisH</shortName>
    </alternativeName>
</protein>
<keyword evidence="14" id="KW-1185">Reference proteome</keyword>
<feature type="active site" description="Nucleophile" evidence="10 11">
    <location>
        <position position="77"/>
    </location>
</feature>